<dbReference type="Proteomes" id="UP001199319">
    <property type="component" value="Unassembled WGS sequence"/>
</dbReference>
<gene>
    <name evidence="2" type="ORF">LKD37_04855</name>
</gene>
<name>A0AAE3AA77_9FIRM</name>
<evidence type="ECO:0000313" key="3">
    <source>
        <dbReference type="Proteomes" id="UP001199319"/>
    </source>
</evidence>
<dbReference type="AlphaFoldDB" id="A0AAE3AA77"/>
<sequence length="236" mass="26802">MLPSEALYPYTAKEARERGELELWRANFRTNCACAGAIELAIRKGFDGMHLSTDCAKSVIDQYGYKRVGFVLANTLQEQSYDGRYHETNKQWSRSVFVPEDGGHRHTFLINSHPAVLDGFVSEYRAELAKLHLFGAEHCEPNSGEQDFTGRVLILSPDTLRESYWQPENQLWLALSGFGCRPHARGRSVLCTCLGDGETTRWNRSEFVGIIRDECIPDWAAEKLAELRHGMNEMTL</sequence>
<evidence type="ECO:0000313" key="2">
    <source>
        <dbReference type="EMBL" id="MCC2128852.1"/>
    </source>
</evidence>
<evidence type="ECO:0000259" key="1">
    <source>
        <dbReference type="Pfam" id="PF12960"/>
    </source>
</evidence>
<protein>
    <submittedName>
        <fullName evidence="2">DUF3849 domain-containing protein</fullName>
    </submittedName>
</protein>
<keyword evidence="3" id="KW-1185">Reference proteome</keyword>
<organism evidence="2 3">
    <name type="scientific">Brotocaccenecus cirricatena</name>
    <dbReference type="NCBI Taxonomy" id="3064195"/>
    <lineage>
        <taxon>Bacteria</taxon>
        <taxon>Bacillati</taxon>
        <taxon>Bacillota</taxon>
        <taxon>Clostridia</taxon>
        <taxon>Eubacteriales</taxon>
        <taxon>Oscillospiraceae</taxon>
        <taxon>Brotocaccenecus</taxon>
    </lineage>
</organism>
<dbReference type="Pfam" id="PF12960">
    <property type="entry name" value="DUF3849"/>
    <property type="match status" value="1"/>
</dbReference>
<comment type="caution">
    <text evidence="2">The sequence shown here is derived from an EMBL/GenBank/DDBJ whole genome shotgun (WGS) entry which is preliminary data.</text>
</comment>
<dbReference type="InterPro" id="IPR024383">
    <property type="entry name" value="DUF3849"/>
</dbReference>
<accession>A0AAE3AA77</accession>
<dbReference type="EMBL" id="JAJEPW010000009">
    <property type="protein sequence ID" value="MCC2128852.1"/>
    <property type="molecule type" value="Genomic_DNA"/>
</dbReference>
<dbReference type="RefSeq" id="WP_302928153.1">
    <property type="nucleotide sequence ID" value="NZ_JAJEPW010000009.1"/>
</dbReference>
<feature type="domain" description="DUF3849" evidence="1">
    <location>
        <begin position="7"/>
        <end position="127"/>
    </location>
</feature>
<proteinExistence type="predicted"/>
<reference evidence="2" key="1">
    <citation type="submission" date="2021-10" db="EMBL/GenBank/DDBJ databases">
        <title>Anaerobic single-cell dispensing facilitates the cultivation of human gut bacteria.</title>
        <authorList>
            <person name="Afrizal A."/>
        </authorList>
    </citation>
    <scope>NUCLEOTIDE SEQUENCE</scope>
    <source>
        <strain evidence="2">CLA-AA-H272</strain>
    </source>
</reference>